<sequence>MSANDFYGGKPQDQNYGAPQGQYYPPQGATESRYPHGQADMTFEHYNAQFSPAMPAGNSPRPPQGQGGYYPQQPQQAYQQQGYPQYGPPQGGYPQQGYQPNPAPQTVYVLINKRLKREEVPPQDAWPVWPVYVFAVAPKKYAIACSKHI</sequence>
<accession>A0A8H5LXP0</accession>
<keyword evidence="3" id="KW-1185">Reference proteome</keyword>
<evidence type="ECO:0000313" key="3">
    <source>
        <dbReference type="Proteomes" id="UP000565441"/>
    </source>
</evidence>
<proteinExistence type="predicted"/>
<organism evidence="2 3">
    <name type="scientific">Tricholomella constricta</name>
    <dbReference type="NCBI Taxonomy" id="117010"/>
    <lineage>
        <taxon>Eukaryota</taxon>
        <taxon>Fungi</taxon>
        <taxon>Dikarya</taxon>
        <taxon>Basidiomycota</taxon>
        <taxon>Agaricomycotina</taxon>
        <taxon>Agaricomycetes</taxon>
        <taxon>Agaricomycetidae</taxon>
        <taxon>Agaricales</taxon>
        <taxon>Tricholomatineae</taxon>
        <taxon>Lyophyllaceae</taxon>
        <taxon>Tricholomella</taxon>
    </lineage>
</organism>
<gene>
    <name evidence="2" type="ORF">D9615_007441</name>
</gene>
<evidence type="ECO:0000256" key="1">
    <source>
        <dbReference type="SAM" id="MobiDB-lite"/>
    </source>
</evidence>
<dbReference type="AlphaFoldDB" id="A0A8H5LXP0"/>
<dbReference type="EMBL" id="JAACJP010000040">
    <property type="protein sequence ID" value="KAF5373328.1"/>
    <property type="molecule type" value="Genomic_DNA"/>
</dbReference>
<evidence type="ECO:0000313" key="2">
    <source>
        <dbReference type="EMBL" id="KAF5373328.1"/>
    </source>
</evidence>
<reference evidence="2 3" key="1">
    <citation type="journal article" date="2020" name="ISME J.">
        <title>Uncovering the hidden diversity of litter-decomposition mechanisms in mushroom-forming fungi.</title>
        <authorList>
            <person name="Floudas D."/>
            <person name="Bentzer J."/>
            <person name="Ahren D."/>
            <person name="Johansson T."/>
            <person name="Persson P."/>
            <person name="Tunlid A."/>
        </authorList>
    </citation>
    <scope>NUCLEOTIDE SEQUENCE [LARGE SCALE GENOMIC DNA]</scope>
    <source>
        <strain evidence="2 3">CBS 661.87</strain>
    </source>
</reference>
<dbReference type="Proteomes" id="UP000565441">
    <property type="component" value="Unassembled WGS sequence"/>
</dbReference>
<name>A0A8H5LXP0_9AGAR</name>
<feature type="region of interest" description="Disordered" evidence="1">
    <location>
        <begin position="1"/>
        <end position="104"/>
    </location>
</feature>
<comment type="caution">
    <text evidence="2">The sequence shown here is derived from an EMBL/GenBank/DDBJ whole genome shotgun (WGS) entry which is preliminary data.</text>
</comment>
<protein>
    <submittedName>
        <fullName evidence="2">Uncharacterized protein</fullName>
    </submittedName>
</protein>
<feature type="compositionally biased region" description="Low complexity" evidence="1">
    <location>
        <begin position="69"/>
        <end position="85"/>
    </location>
</feature>